<keyword evidence="9 10" id="KW-0472">Membrane</keyword>
<evidence type="ECO:0000256" key="9">
    <source>
        <dbReference type="ARBA" id="ARBA00023136"/>
    </source>
</evidence>
<reference evidence="12 13" key="1">
    <citation type="journal article" date="2020" name="Carbohydr. Polym.">
        <title>Characterization and optimization of production of bacterial cellulose from strain CGMCC 17276 based on whole-genome analysis.</title>
        <authorList>
            <person name="Lu T."/>
            <person name="Gao H."/>
            <person name="Liao B."/>
            <person name="Wu J."/>
            <person name="Zhang W."/>
            <person name="Huang J."/>
            <person name="Liu M."/>
            <person name="Huang J."/>
            <person name="Chang Z."/>
            <person name="Jin M."/>
            <person name="Yi Z."/>
            <person name="Jiang D."/>
        </authorList>
    </citation>
    <scope>NUCLEOTIDE SEQUENCE [LARGE SCALE GENOMIC DNA]</scope>
    <source>
        <strain evidence="12 13">CGMCC 17276</strain>
    </source>
</reference>
<dbReference type="InterPro" id="IPR000515">
    <property type="entry name" value="MetI-like"/>
</dbReference>
<proteinExistence type="inferred from homology"/>
<dbReference type="EMBL" id="CP041348">
    <property type="protein sequence ID" value="QHC35621.1"/>
    <property type="molecule type" value="Genomic_DNA"/>
</dbReference>
<organism evidence="12 13">
    <name type="scientific">Komagataeibacter xylinus</name>
    <name type="common">Gluconacetobacter xylinus</name>
    <dbReference type="NCBI Taxonomy" id="28448"/>
    <lineage>
        <taxon>Bacteria</taxon>
        <taxon>Pseudomonadati</taxon>
        <taxon>Pseudomonadota</taxon>
        <taxon>Alphaproteobacteria</taxon>
        <taxon>Acetobacterales</taxon>
        <taxon>Acetobacteraceae</taxon>
        <taxon>Komagataeibacter</taxon>
    </lineage>
</organism>
<evidence type="ECO:0000313" key="13">
    <source>
        <dbReference type="Proteomes" id="UP000464674"/>
    </source>
</evidence>
<gene>
    <name evidence="12" type="ORF">FMA36_09115</name>
</gene>
<evidence type="ECO:0000256" key="1">
    <source>
        <dbReference type="ARBA" id="ARBA00003159"/>
    </source>
</evidence>
<dbReference type="RefSeq" id="WP_159262070.1">
    <property type="nucleotide sequence ID" value="NZ_CP041348.1"/>
</dbReference>
<feature type="transmembrane region" description="Helical" evidence="10">
    <location>
        <begin position="57"/>
        <end position="78"/>
    </location>
</feature>
<evidence type="ECO:0000256" key="6">
    <source>
        <dbReference type="ARBA" id="ARBA00022692"/>
    </source>
</evidence>
<evidence type="ECO:0000256" key="10">
    <source>
        <dbReference type="RuleBase" id="RU363032"/>
    </source>
</evidence>
<feature type="domain" description="ABC transmembrane type-1" evidence="11">
    <location>
        <begin position="21"/>
        <end position="209"/>
    </location>
</feature>
<evidence type="ECO:0000256" key="8">
    <source>
        <dbReference type="ARBA" id="ARBA00022989"/>
    </source>
</evidence>
<name>A0A857FMY3_KOMXY</name>
<dbReference type="PANTHER" id="PTHR30614">
    <property type="entry name" value="MEMBRANE COMPONENT OF AMINO ACID ABC TRANSPORTER"/>
    <property type="match status" value="1"/>
</dbReference>
<dbReference type="OrthoDB" id="7190458at2"/>
<dbReference type="GO" id="GO:0022857">
    <property type="term" value="F:transmembrane transporter activity"/>
    <property type="evidence" value="ECO:0007669"/>
    <property type="project" value="InterPro"/>
</dbReference>
<keyword evidence="5" id="KW-1003">Cell membrane</keyword>
<dbReference type="PROSITE" id="PS50928">
    <property type="entry name" value="ABC_TM1"/>
    <property type="match status" value="1"/>
</dbReference>
<keyword evidence="4 10" id="KW-0813">Transport</keyword>
<evidence type="ECO:0000256" key="4">
    <source>
        <dbReference type="ARBA" id="ARBA00022448"/>
    </source>
</evidence>
<comment type="function">
    <text evidence="1">Part of the binding-protein-dependent transport system for glutamine; probably responsible for the translocation of the substrate across the membrane.</text>
</comment>
<dbReference type="GO" id="GO:0043190">
    <property type="term" value="C:ATP-binding cassette (ABC) transporter complex"/>
    <property type="evidence" value="ECO:0007669"/>
    <property type="project" value="InterPro"/>
</dbReference>
<dbReference type="NCBIfam" id="TIGR01726">
    <property type="entry name" value="HEQRo_perm_3TM"/>
    <property type="match status" value="1"/>
</dbReference>
<keyword evidence="7" id="KW-0029">Amino-acid transport</keyword>
<dbReference type="Proteomes" id="UP000464674">
    <property type="component" value="Chromosome"/>
</dbReference>
<dbReference type="CDD" id="cd06261">
    <property type="entry name" value="TM_PBP2"/>
    <property type="match status" value="1"/>
</dbReference>
<feature type="transmembrane region" description="Helical" evidence="10">
    <location>
        <begin position="90"/>
        <end position="110"/>
    </location>
</feature>
<dbReference type="PANTHER" id="PTHR30614:SF20">
    <property type="entry name" value="GLUTAMINE TRANSPORT SYSTEM PERMEASE PROTEIN GLNP"/>
    <property type="match status" value="1"/>
</dbReference>
<feature type="transmembrane region" description="Helical" evidence="10">
    <location>
        <begin position="146"/>
        <end position="170"/>
    </location>
</feature>
<feature type="transmembrane region" description="Helical" evidence="10">
    <location>
        <begin position="190"/>
        <end position="210"/>
    </location>
</feature>
<dbReference type="SUPFAM" id="SSF161098">
    <property type="entry name" value="MetI-like"/>
    <property type="match status" value="1"/>
</dbReference>
<dbReference type="InterPro" id="IPR043429">
    <property type="entry name" value="ArtM/GltK/GlnP/TcyL/YhdX-like"/>
</dbReference>
<evidence type="ECO:0000256" key="3">
    <source>
        <dbReference type="ARBA" id="ARBA00010072"/>
    </source>
</evidence>
<keyword evidence="6 10" id="KW-0812">Transmembrane</keyword>
<protein>
    <submittedName>
        <fullName evidence="12">Amino acid ABC transporter permease</fullName>
    </submittedName>
</protein>
<dbReference type="InterPro" id="IPR035906">
    <property type="entry name" value="MetI-like_sf"/>
</dbReference>
<accession>A0A857FMY3</accession>
<evidence type="ECO:0000259" key="11">
    <source>
        <dbReference type="PROSITE" id="PS50928"/>
    </source>
</evidence>
<comment type="similarity">
    <text evidence="3">Belongs to the binding-protein-dependent transport system permease family. HisMQ subfamily.</text>
</comment>
<dbReference type="AlphaFoldDB" id="A0A857FMY3"/>
<evidence type="ECO:0000256" key="5">
    <source>
        <dbReference type="ARBA" id="ARBA00022475"/>
    </source>
</evidence>
<dbReference type="InterPro" id="IPR010065">
    <property type="entry name" value="AA_ABC_transptr_permease_3TM"/>
</dbReference>
<feature type="transmembrane region" description="Helical" evidence="10">
    <location>
        <begin position="25"/>
        <end position="45"/>
    </location>
</feature>
<dbReference type="Pfam" id="PF00528">
    <property type="entry name" value="BPD_transp_1"/>
    <property type="match status" value="1"/>
</dbReference>
<dbReference type="Gene3D" id="1.10.3720.10">
    <property type="entry name" value="MetI-like"/>
    <property type="match status" value="1"/>
</dbReference>
<dbReference type="GO" id="GO:0006865">
    <property type="term" value="P:amino acid transport"/>
    <property type="evidence" value="ECO:0007669"/>
    <property type="project" value="UniProtKB-KW"/>
</dbReference>
<comment type="subcellular location">
    <subcellularLocation>
        <location evidence="2">Cell inner membrane</location>
        <topology evidence="2">Multi-pass membrane protein</topology>
    </subcellularLocation>
    <subcellularLocation>
        <location evidence="10">Cell membrane</location>
        <topology evidence="10">Multi-pass membrane protein</topology>
    </subcellularLocation>
</comment>
<evidence type="ECO:0000256" key="2">
    <source>
        <dbReference type="ARBA" id="ARBA00004429"/>
    </source>
</evidence>
<evidence type="ECO:0000256" key="7">
    <source>
        <dbReference type="ARBA" id="ARBA00022970"/>
    </source>
</evidence>
<keyword evidence="8 10" id="KW-1133">Transmembrane helix</keyword>
<evidence type="ECO:0000313" key="12">
    <source>
        <dbReference type="EMBL" id="QHC35621.1"/>
    </source>
</evidence>
<sequence length="216" mass="23578">MGHGLHYQRVLQALPYLLGGAGESVMLALMAFLMALVLGLGLAIARMESGGGLRPAASGFVIFFTNTPQLSQIFAMFYCLPMAGINLSPFVSVLLGMTLNASAYLSNILVAGIGQTPRIYHEAADTLGLNLRQKYMRIIVPHVLRIMYPALNNHFVIMLLGTSMASIFGVEELTGRAYYLASVTFRSFEVLSITAVLYVAMSFLASRFLMSLRRLV</sequence>